<dbReference type="InterPro" id="IPR000601">
    <property type="entry name" value="PKD_dom"/>
</dbReference>
<dbReference type="SUPFAM" id="SSF49313">
    <property type="entry name" value="Cadherin-like"/>
    <property type="match status" value="1"/>
</dbReference>
<dbReference type="EMBL" id="CP036432">
    <property type="protein sequence ID" value="QDV81290.1"/>
    <property type="molecule type" value="Genomic_DNA"/>
</dbReference>
<dbReference type="Pfam" id="PF18911">
    <property type="entry name" value="PKD_4"/>
    <property type="match status" value="1"/>
</dbReference>
<dbReference type="InterPro" id="IPR001343">
    <property type="entry name" value="Hemolysn_Ca-bd"/>
</dbReference>
<dbReference type="Proteomes" id="UP000318081">
    <property type="component" value="Chromosome"/>
</dbReference>
<dbReference type="Gene3D" id="2.60.40.10">
    <property type="entry name" value="Immunoglobulins"/>
    <property type="match status" value="1"/>
</dbReference>
<protein>
    <submittedName>
        <fullName evidence="2">Hemolysin, plasmid</fullName>
    </submittedName>
</protein>
<dbReference type="SUPFAM" id="SSF51120">
    <property type="entry name" value="beta-Roll"/>
    <property type="match status" value="1"/>
</dbReference>
<evidence type="ECO:0000313" key="2">
    <source>
        <dbReference type="EMBL" id="QDV81290.1"/>
    </source>
</evidence>
<dbReference type="PROSITE" id="PS00330">
    <property type="entry name" value="HEMOLYSIN_CALCIUM"/>
    <property type="match status" value="1"/>
</dbReference>
<dbReference type="InterPro" id="IPR036439">
    <property type="entry name" value="Dockerin_dom_sf"/>
</dbReference>
<dbReference type="InterPro" id="IPR018511">
    <property type="entry name" value="Hemolysin-typ_Ca-bd_CS"/>
</dbReference>
<evidence type="ECO:0000259" key="1">
    <source>
        <dbReference type="PROSITE" id="PS50268"/>
    </source>
</evidence>
<dbReference type="SUPFAM" id="SSF63446">
    <property type="entry name" value="Type I dockerin domain"/>
    <property type="match status" value="1"/>
</dbReference>
<dbReference type="SUPFAM" id="SSF49299">
    <property type="entry name" value="PKD domain"/>
    <property type="match status" value="1"/>
</dbReference>
<dbReference type="InterPro" id="IPR002105">
    <property type="entry name" value="Dockerin_1_rpt"/>
</dbReference>
<dbReference type="Gene3D" id="2.60.40.60">
    <property type="entry name" value="Cadherins"/>
    <property type="match status" value="1"/>
</dbReference>
<accession>A0ABX5XIT4</accession>
<dbReference type="InterPro" id="IPR035986">
    <property type="entry name" value="PKD_dom_sf"/>
</dbReference>
<dbReference type="InterPro" id="IPR002126">
    <property type="entry name" value="Cadherin-like_dom"/>
</dbReference>
<gene>
    <name evidence="2" type="primary">hlyA_1</name>
    <name evidence="2" type="ORF">TBK1r_02050</name>
</gene>
<dbReference type="Gene3D" id="2.160.20.160">
    <property type="match status" value="4"/>
</dbReference>
<dbReference type="InterPro" id="IPR013783">
    <property type="entry name" value="Ig-like_fold"/>
</dbReference>
<dbReference type="Gene3D" id="1.10.1330.10">
    <property type="entry name" value="Dockerin domain"/>
    <property type="match status" value="1"/>
</dbReference>
<feature type="domain" description="Cadherin" evidence="1">
    <location>
        <begin position="45"/>
        <end position="149"/>
    </location>
</feature>
<name>A0ABX5XIT4_9BACT</name>
<dbReference type="CDD" id="cd11304">
    <property type="entry name" value="Cadherin_repeat"/>
    <property type="match status" value="1"/>
</dbReference>
<dbReference type="PRINTS" id="PR00313">
    <property type="entry name" value="CABNDNGRPT"/>
</dbReference>
<dbReference type="InterPro" id="IPR011049">
    <property type="entry name" value="Serralysin-like_metalloprot_C"/>
</dbReference>
<dbReference type="RefSeq" id="WP_145207112.1">
    <property type="nucleotide sequence ID" value="NZ_CP036432.1"/>
</dbReference>
<sequence>MPRNWPHRLLGSISKRQPRKNARKRTQRRRVLVESLENRRLLAVITSADTATVDENQVFAIDVNSTDDLDSEGSGLTYSLGGGADQNLFSIDPNFGVLQFNSAPDFEQPADAGQDNVYDVTVVVTDSDLNSDSQPIQITVAGVNEAPVADAGGPYSIDAGLTINVDASGSTDVDAGDTLTYNWDLDQDNVADFTTTDAIATIPWLTVINHIGVGSHTINLTVTDSGGLSSTAQATVDISDLFIFPAVSDNVADQYTIEISGADLQVNDSINGTLLSRVPIATITNIAVQGSSDQDTLTIDYSGGVIVTPISFNGADPLNDPNNPGVPGDALQLVNGATLMVEHQFAAPINDQMGGTISIQFNAVDSGTIQYTGLEPIVDNLSAVDRVFTFTGGSETITLSDDPVAADNVNRIDSTLGELVDFLNPTSSLTINAGTGDDLIDVLDLDTLTLSPTLTINGDDANDTINIASVPATLTANLNGGVGNDVFNVGLTSLDGILGAVVIGGDANDAAPTTGDSVTAKTLTVDLTLPIGDQLIVSDSSSVTAETYTLTDSTLVSTGLTGSLTYAGVESVSLETGSDNDIVAITSTIAAGSTSVDTGSGDDTVTIASTGAGGILSVNTLADADSVSITNTGAGSVTRVATGDQDDDVVVTSTGAASGLILDTEGGDDVVTLINTGADSATVIDTDLGSDVINVRGTAAGSATDIFAGAGLDTINISSDAAGTRSADRNVMRGNPAGVLDGILGDICVYGEDPGVVAPGISESVTAKGITVTQSYELGDELNISDEGNLVGHTYTLDATTLTRAGLTGGVTYDTIETLNLETGAAADDVTITTTGDNTRTTVNTYAGADTITVTTTGLESVLLVDSGIDNDTVNILNTGTTGTPGVVDASVTLVTTGDGDDDVTVTTTGAESGLAIDTLGGDDVVTVINTGGLSATDINTGADSDVVNVRATAAGSATDIFAGTGLDTINISSDAAGTRSADRAVMRGNPAGVLDGILGDICVYGEDPGIVAPGISESVTAKAITVTQSYELSDELNISDEGNLVGQTYTLDATTLTRVGLTGGVTYDTIETLNLETGAAADDVTITTTGDNTRTTVNTYAGADTITVTTTGLESVLLVDSGIDNDTVNILDTGTTGTPGVVDASVTLVTTGDGDDDVTVTTTGAESGLAIDTLGGDDVVTVINTGGLSATDINTGSDSDVVNVRATAAGSATDIFAGTGLDTINISSDAAGTRSADRAVMRGNPAGVLDGILGDICVYGEDPGVVSPGVTESVTAKTITVEQSYDLGDELNISNEGSGAANTYTLDATTLTSTALAVPLVYDTIETLNLETGSAADRVTITTTGDRTRTTVNTYAGADTIDVTTTGLESVLLIDSGIDNDAVNILNTGTTGTPGVVDASVTRVSTGDGDDTVMVTTTGAESGLAIDAGSGNDTVTLLGTGTTSATAISLGAGDDITNIRATATGSAVDVTGGSNNDTFNITSTADGSLGTPNGNLNGNLDGILGDICVFGEAHDAVSISESVTGRQTIGSDVTRTATVDTGDTLNVSDQLSVAAHSYTVTATSVERTGGGNVAYETTETLNVRTTQGDATVTVASTADDTTFTLTSYAGADTLTITSTGAGSISQIATGDNADVVSVASTGGLSVAPPNDPSVTVIDTEAGSDAVSISSLGDQAGLQVNLGADIDSVDLLFETAPPTRTGSAVVNVAAGDGDDTLNVNEVFLNTIVDLNGDAGDDTINLNASGADTAGYLGRINNDPLGNDAVAATRQLFLDGGVNSAGTNSVTQGVTNAGGFPVEGSVPGIATGDRVNLLAGSATESLDLRYVITAASQGVLATTTPGTPRATTGNEVFETLGIESIDIVSGTQDDILTVTSDIPIEITGTAQLLTFDGGNGTDKFEVIGGNDADLITVGQSGDAQLEPFGIANVELVRIDGNGGDDQISTQTPTLGTLNGGEGSDTLYGGFNQDLLTGGPGVDFLFGGAGNDVLISDQDFGSDTPLITDGEVLNGGSETSLTPGDVCVQLGVDNIISCEAFEDGGGIKDVLTWLRGVILPAGSVNFADPNNPFLLPFVPVRPNPAPLLAVTELSQIPSLVANTNNSQPKTRHQDFDPADVNQDGLVSARDALIIINHVARMQNSDASGEQLLSAANRSMDVNGNGAIEPSDALMVINELAKNSDTGGEGEASAASGWIPAVDSVFGDTDDEERFLDDLLLGIGEL</sequence>
<dbReference type="Gene3D" id="2.150.10.10">
    <property type="entry name" value="Serralysin-like metalloprotease, C-terminal"/>
    <property type="match status" value="1"/>
</dbReference>
<organism evidence="2 3">
    <name type="scientific">Stieleria magnilauensis</name>
    <dbReference type="NCBI Taxonomy" id="2527963"/>
    <lineage>
        <taxon>Bacteria</taxon>
        <taxon>Pseudomonadati</taxon>
        <taxon>Planctomycetota</taxon>
        <taxon>Planctomycetia</taxon>
        <taxon>Pirellulales</taxon>
        <taxon>Pirellulaceae</taxon>
        <taxon>Stieleria</taxon>
    </lineage>
</organism>
<proteinExistence type="predicted"/>
<dbReference type="InterPro" id="IPR015919">
    <property type="entry name" value="Cadherin-like_sf"/>
</dbReference>
<keyword evidence="3" id="KW-1185">Reference proteome</keyword>
<dbReference type="Pfam" id="PF00353">
    <property type="entry name" value="HemolysinCabind"/>
    <property type="match status" value="1"/>
</dbReference>
<dbReference type="SMART" id="SM00112">
    <property type="entry name" value="CA"/>
    <property type="match status" value="1"/>
</dbReference>
<reference evidence="2 3" key="1">
    <citation type="submission" date="2019-02" db="EMBL/GenBank/DDBJ databases">
        <title>Deep-cultivation of Planctomycetes and their phenomic and genomic characterization uncovers novel biology.</title>
        <authorList>
            <person name="Wiegand S."/>
            <person name="Jogler M."/>
            <person name="Boedeker C."/>
            <person name="Pinto D."/>
            <person name="Vollmers J."/>
            <person name="Rivas-Marin E."/>
            <person name="Kohn T."/>
            <person name="Peeters S.H."/>
            <person name="Heuer A."/>
            <person name="Rast P."/>
            <person name="Oberbeckmann S."/>
            <person name="Bunk B."/>
            <person name="Jeske O."/>
            <person name="Meyerdierks A."/>
            <person name="Storesund J.E."/>
            <person name="Kallscheuer N."/>
            <person name="Luecker S."/>
            <person name="Lage O.M."/>
            <person name="Pohl T."/>
            <person name="Merkel B.J."/>
            <person name="Hornburger P."/>
            <person name="Mueller R.-W."/>
            <person name="Bruemmer F."/>
            <person name="Labrenz M."/>
            <person name="Spormann A.M."/>
            <person name="Op den Camp H."/>
            <person name="Overmann J."/>
            <person name="Amann R."/>
            <person name="Jetten M.S.M."/>
            <person name="Mascher T."/>
            <person name="Medema M.H."/>
            <person name="Devos D.P."/>
            <person name="Kaster A.-K."/>
            <person name="Ovreas L."/>
            <person name="Rohde M."/>
            <person name="Galperin M.Y."/>
            <person name="Jogler C."/>
        </authorList>
    </citation>
    <scope>NUCLEOTIDE SEQUENCE [LARGE SCALE GENOMIC DNA]</scope>
    <source>
        <strain evidence="2 3">TBK1r</strain>
    </source>
</reference>
<dbReference type="Pfam" id="PF00404">
    <property type="entry name" value="Dockerin_1"/>
    <property type="match status" value="1"/>
</dbReference>
<evidence type="ECO:0000313" key="3">
    <source>
        <dbReference type="Proteomes" id="UP000318081"/>
    </source>
</evidence>
<dbReference type="PROSITE" id="PS50268">
    <property type="entry name" value="CADHERIN_2"/>
    <property type="match status" value="1"/>
</dbReference>